<feature type="non-terminal residue" evidence="2">
    <location>
        <position position="175"/>
    </location>
</feature>
<reference evidence="2" key="1">
    <citation type="submission" date="2015-11" db="EMBL/GenBank/DDBJ databases">
        <title>De novo transcriptome assembly of four potential Pierce s Disease insect vectors from Arizona vineyards.</title>
        <authorList>
            <person name="Tassone E.E."/>
        </authorList>
    </citation>
    <scope>NUCLEOTIDE SEQUENCE</scope>
</reference>
<evidence type="ECO:0008006" key="4">
    <source>
        <dbReference type="Google" id="ProtNLM"/>
    </source>
</evidence>
<dbReference type="EMBL" id="GECU01032899">
    <property type="protein sequence ID" value="JAS74807.1"/>
    <property type="molecule type" value="Transcribed_RNA"/>
</dbReference>
<dbReference type="PANTHER" id="PTHR33198">
    <property type="entry name" value="ANK_REP_REGION DOMAIN-CONTAINING PROTEIN-RELATED"/>
    <property type="match status" value="1"/>
</dbReference>
<evidence type="ECO:0000313" key="1">
    <source>
        <dbReference type="EMBL" id="JAS74807.1"/>
    </source>
</evidence>
<dbReference type="EMBL" id="GECU01013385">
    <property type="protein sequence ID" value="JAS94321.1"/>
    <property type="molecule type" value="Transcribed_RNA"/>
</dbReference>
<dbReference type="AlphaFoldDB" id="A0A1B6IFM8"/>
<dbReference type="EMBL" id="GECU01021982">
    <property type="protein sequence ID" value="JAS85724.1"/>
    <property type="molecule type" value="Transcribed_RNA"/>
</dbReference>
<organism evidence="2">
    <name type="scientific">Homalodisca liturata</name>
    <dbReference type="NCBI Taxonomy" id="320908"/>
    <lineage>
        <taxon>Eukaryota</taxon>
        <taxon>Metazoa</taxon>
        <taxon>Ecdysozoa</taxon>
        <taxon>Arthropoda</taxon>
        <taxon>Hexapoda</taxon>
        <taxon>Insecta</taxon>
        <taxon>Pterygota</taxon>
        <taxon>Neoptera</taxon>
        <taxon>Paraneoptera</taxon>
        <taxon>Hemiptera</taxon>
        <taxon>Auchenorrhyncha</taxon>
        <taxon>Membracoidea</taxon>
        <taxon>Cicadellidae</taxon>
        <taxon>Cicadellinae</taxon>
        <taxon>Proconiini</taxon>
        <taxon>Homalodisca</taxon>
    </lineage>
</organism>
<evidence type="ECO:0000313" key="2">
    <source>
        <dbReference type="EMBL" id="JAS85724.1"/>
    </source>
</evidence>
<proteinExistence type="predicted"/>
<sequence length="175" mass="19873">MLEDKVVNWNISSLFSETVKMAGIIGGIGDFDNSAETWNSYVERFELFVDCNSISDDKKVSTLLTVVGVKTYSLLRDLCTPEKPSVKKFDELVKLIQDHLYPKPSFIAERYKFSKRNQQEGESVAEYIASLKKLSAYCEFGASLNDYLRDRLVSGIRSESTKQRLLGETTPTFDQ</sequence>
<dbReference type="PANTHER" id="PTHR33198:SF19">
    <property type="entry name" value="CCHC-TYPE DOMAIN-CONTAINING PROTEIN"/>
    <property type="match status" value="1"/>
</dbReference>
<name>A0A1B6IFM8_9HEMI</name>
<gene>
    <name evidence="2" type="ORF">g.33067</name>
    <name evidence="3" type="ORF">g.33068</name>
    <name evidence="1" type="ORF">g.33069</name>
</gene>
<evidence type="ECO:0000313" key="3">
    <source>
        <dbReference type="EMBL" id="JAS94321.1"/>
    </source>
</evidence>
<accession>A0A1B6IFM8</accession>
<protein>
    <recommendedName>
        <fullName evidence="4">Retrotransposon gag domain-containing protein</fullName>
    </recommendedName>
</protein>